<feature type="domain" description="Luciferase-like" evidence="5">
    <location>
        <begin position="3"/>
        <end position="244"/>
    </location>
</feature>
<organism evidence="6 7">
    <name type="scientific">Actinomadura litoris</name>
    <dbReference type="NCBI Taxonomy" id="2678616"/>
    <lineage>
        <taxon>Bacteria</taxon>
        <taxon>Bacillati</taxon>
        <taxon>Actinomycetota</taxon>
        <taxon>Actinomycetes</taxon>
        <taxon>Streptosporangiales</taxon>
        <taxon>Thermomonosporaceae</taxon>
        <taxon>Actinomadura</taxon>
    </lineage>
</organism>
<protein>
    <submittedName>
        <fullName evidence="6">LLM class flavin-dependent oxidoreductase</fullName>
    </submittedName>
</protein>
<dbReference type="InterPro" id="IPR011251">
    <property type="entry name" value="Luciferase-like_dom"/>
</dbReference>
<keyword evidence="4" id="KW-0503">Monooxygenase</keyword>
<dbReference type="PANTHER" id="PTHR42847">
    <property type="entry name" value="ALKANESULFONATE MONOOXYGENASE"/>
    <property type="match status" value="1"/>
</dbReference>
<dbReference type="RefSeq" id="WP_156214224.1">
    <property type="nucleotide sequence ID" value="NZ_WOFH01000001.1"/>
</dbReference>
<evidence type="ECO:0000313" key="6">
    <source>
        <dbReference type="EMBL" id="MUN35260.1"/>
    </source>
</evidence>
<dbReference type="GO" id="GO:0046306">
    <property type="term" value="P:alkanesulfonate catabolic process"/>
    <property type="evidence" value="ECO:0007669"/>
    <property type="project" value="TreeGrafter"/>
</dbReference>
<dbReference type="EMBL" id="WOFH01000001">
    <property type="protein sequence ID" value="MUN35260.1"/>
    <property type="molecule type" value="Genomic_DNA"/>
</dbReference>
<dbReference type="GO" id="GO:0008726">
    <property type="term" value="F:alkanesulfonate monooxygenase activity"/>
    <property type="evidence" value="ECO:0007669"/>
    <property type="project" value="TreeGrafter"/>
</dbReference>
<dbReference type="AlphaFoldDB" id="A0A7K1KSU5"/>
<dbReference type="NCBIfam" id="TIGR03619">
    <property type="entry name" value="F420_Rv2161c"/>
    <property type="match status" value="1"/>
</dbReference>
<proteinExistence type="predicted"/>
<evidence type="ECO:0000259" key="5">
    <source>
        <dbReference type="Pfam" id="PF00296"/>
    </source>
</evidence>
<keyword evidence="1" id="KW-0285">Flavoprotein</keyword>
<dbReference type="Gene3D" id="3.20.20.30">
    <property type="entry name" value="Luciferase-like domain"/>
    <property type="match status" value="1"/>
</dbReference>
<evidence type="ECO:0000313" key="7">
    <source>
        <dbReference type="Proteomes" id="UP000432015"/>
    </source>
</evidence>
<dbReference type="Pfam" id="PF00296">
    <property type="entry name" value="Bac_luciferase"/>
    <property type="match status" value="1"/>
</dbReference>
<comment type="caution">
    <text evidence="6">The sequence shown here is derived from an EMBL/GenBank/DDBJ whole genome shotgun (WGS) entry which is preliminary data.</text>
</comment>
<reference evidence="6 7" key="1">
    <citation type="submission" date="2019-11" db="EMBL/GenBank/DDBJ databases">
        <authorList>
            <person name="Cao P."/>
        </authorList>
    </citation>
    <scope>NUCLEOTIDE SEQUENCE [LARGE SCALE GENOMIC DNA]</scope>
    <source>
        <strain evidence="6 7">NEAU-AAG5</strain>
    </source>
</reference>
<evidence type="ECO:0000256" key="3">
    <source>
        <dbReference type="ARBA" id="ARBA00023002"/>
    </source>
</evidence>
<keyword evidence="2" id="KW-0288">FMN</keyword>
<dbReference type="Proteomes" id="UP000432015">
    <property type="component" value="Unassembled WGS sequence"/>
</dbReference>
<dbReference type="InterPro" id="IPR019921">
    <property type="entry name" value="Lucif-like_OxRdtase_Rv2161c"/>
</dbReference>
<keyword evidence="3" id="KW-0560">Oxidoreductase</keyword>
<dbReference type="PANTHER" id="PTHR42847:SF4">
    <property type="entry name" value="ALKANESULFONATE MONOOXYGENASE-RELATED"/>
    <property type="match status" value="1"/>
</dbReference>
<dbReference type="SUPFAM" id="SSF51679">
    <property type="entry name" value="Bacterial luciferase-like"/>
    <property type="match status" value="1"/>
</dbReference>
<accession>A0A7K1KSU5</accession>
<dbReference type="InterPro" id="IPR050172">
    <property type="entry name" value="SsuD_RutA_monooxygenase"/>
</dbReference>
<sequence length="303" mass="32621">MRFAISIPQDLNDRAFDPAAFRAHMRRVEELGFDGAWTQEQVLGSAARSSPVEILTYAAACTERIRLGCAVFVTSTHSPVHLAKSLSTLDQLSGGRLDVGVGIGNRGPGMAAFGVDPENGLVARFTEGLDVMQALWTEPSVTLDGRFWQLSDAAMEPKPYQRPHPPLWFGARAPAALRRAVRRGDGFFGAGSSTTAQFAEQVGIVREALDEEGRDPETFSIAKRVYIAVGDDAPTVRERSAASLERLYGRGGLEPVAVVGDAGACAEGLREVRDAGAELILLTPLYDDVEQTERLAAEVVPQL</sequence>
<gene>
    <name evidence="6" type="ORF">GNZ18_01380</name>
</gene>
<dbReference type="InterPro" id="IPR036661">
    <property type="entry name" value="Luciferase-like_sf"/>
</dbReference>
<evidence type="ECO:0000256" key="2">
    <source>
        <dbReference type="ARBA" id="ARBA00022643"/>
    </source>
</evidence>
<evidence type="ECO:0000256" key="1">
    <source>
        <dbReference type="ARBA" id="ARBA00022630"/>
    </source>
</evidence>
<keyword evidence="7" id="KW-1185">Reference proteome</keyword>
<evidence type="ECO:0000256" key="4">
    <source>
        <dbReference type="ARBA" id="ARBA00023033"/>
    </source>
</evidence>
<name>A0A7K1KSU5_9ACTN</name>